<feature type="region of interest" description="Disordered" evidence="1">
    <location>
        <begin position="100"/>
        <end position="119"/>
    </location>
</feature>
<dbReference type="Proteomes" id="UP000030746">
    <property type="component" value="Unassembled WGS sequence"/>
</dbReference>
<dbReference type="AlphaFoldDB" id="V4AJ67"/>
<sequence length="164" mass="18414">MHRPMYSSFSIDALMAPQPRLHPPFYYPGYMFMPPSSLPQGGMPDPRAMPLTHPMFAQAHLLPPHPGADYLFNSGFSNHGIKDGSISGIIPKPGALNPERSLSVSPVNSEDGDDDVPDRSRGLKKHCIYTCTKLCLIKLQVKVKERSLYLYPYIYITTVIYYLD</sequence>
<organism evidence="2 3">
    <name type="scientific">Lottia gigantea</name>
    <name type="common">Giant owl limpet</name>
    <dbReference type="NCBI Taxonomy" id="225164"/>
    <lineage>
        <taxon>Eukaryota</taxon>
        <taxon>Metazoa</taxon>
        <taxon>Spiralia</taxon>
        <taxon>Lophotrochozoa</taxon>
        <taxon>Mollusca</taxon>
        <taxon>Gastropoda</taxon>
        <taxon>Patellogastropoda</taxon>
        <taxon>Lottioidea</taxon>
        <taxon>Lottiidae</taxon>
        <taxon>Lottia</taxon>
    </lineage>
</organism>
<accession>V4AJ67</accession>
<dbReference type="GeneID" id="20238761"/>
<dbReference type="HOGENOM" id="CLU_1620909_0_0_1"/>
<dbReference type="OrthoDB" id="6159439at2759"/>
<keyword evidence="3" id="KW-1185">Reference proteome</keyword>
<dbReference type="EMBL" id="KB201891">
    <property type="protein sequence ID" value="ESO93581.1"/>
    <property type="molecule type" value="Genomic_DNA"/>
</dbReference>
<evidence type="ECO:0000313" key="2">
    <source>
        <dbReference type="EMBL" id="ESO93581.1"/>
    </source>
</evidence>
<evidence type="ECO:0000313" key="3">
    <source>
        <dbReference type="Proteomes" id="UP000030746"/>
    </source>
</evidence>
<proteinExistence type="predicted"/>
<name>V4AJ67_LOTGI</name>
<dbReference type="CTD" id="20238761"/>
<gene>
    <name evidence="2" type="ORF">LOTGIDRAFT_161690</name>
</gene>
<evidence type="ECO:0000256" key="1">
    <source>
        <dbReference type="SAM" id="MobiDB-lite"/>
    </source>
</evidence>
<dbReference type="KEGG" id="lgi:LOTGIDRAFT_161690"/>
<reference evidence="2 3" key="1">
    <citation type="journal article" date="2013" name="Nature">
        <title>Insights into bilaterian evolution from three spiralian genomes.</title>
        <authorList>
            <person name="Simakov O."/>
            <person name="Marletaz F."/>
            <person name="Cho S.J."/>
            <person name="Edsinger-Gonzales E."/>
            <person name="Havlak P."/>
            <person name="Hellsten U."/>
            <person name="Kuo D.H."/>
            <person name="Larsson T."/>
            <person name="Lv J."/>
            <person name="Arendt D."/>
            <person name="Savage R."/>
            <person name="Osoegawa K."/>
            <person name="de Jong P."/>
            <person name="Grimwood J."/>
            <person name="Chapman J.A."/>
            <person name="Shapiro H."/>
            <person name="Aerts A."/>
            <person name="Otillar R.P."/>
            <person name="Terry A.Y."/>
            <person name="Boore J.L."/>
            <person name="Grigoriev I.V."/>
            <person name="Lindberg D.R."/>
            <person name="Seaver E.C."/>
            <person name="Weisblat D.A."/>
            <person name="Putnam N.H."/>
            <person name="Rokhsar D.S."/>
        </authorList>
    </citation>
    <scope>NUCLEOTIDE SEQUENCE [LARGE SCALE GENOMIC DNA]</scope>
</reference>
<protein>
    <submittedName>
        <fullName evidence="2">Uncharacterized protein</fullName>
    </submittedName>
</protein>
<dbReference type="RefSeq" id="XP_009055780.1">
    <property type="nucleotide sequence ID" value="XM_009057532.1"/>
</dbReference>